<reference evidence="2 3" key="1">
    <citation type="journal article" date="2015" name="Genome Announc.">
        <title>Complete Genome Sequence of the Type Strain Corynebacterium mustelae DSM 45274, Isolated from Various Tissues of a Male Ferret with Lethal Sepsis.</title>
        <authorList>
            <person name="Ruckert C."/>
            <person name="Eimer J."/>
            <person name="Winkler A."/>
            <person name="Tauch A."/>
        </authorList>
    </citation>
    <scope>NUCLEOTIDE SEQUENCE [LARGE SCALE GENOMIC DNA]</scope>
    <source>
        <strain evidence="2 3">DSM 45274</strain>
    </source>
</reference>
<reference evidence="3" key="2">
    <citation type="submission" date="2015-05" db="EMBL/GenBank/DDBJ databases">
        <title>Complete genome sequence of Corynebacterium mustelae DSM 45274, isolated from various tissues of a male ferret with lethal sepsis.</title>
        <authorList>
            <person name="Ruckert C."/>
            <person name="Albersmeier A."/>
            <person name="Winkler A."/>
            <person name="Tauch A."/>
        </authorList>
    </citation>
    <scope>NUCLEOTIDE SEQUENCE [LARGE SCALE GENOMIC DNA]</scope>
    <source>
        <strain evidence="3">DSM 45274</strain>
    </source>
</reference>
<dbReference type="STRING" id="571915.CMUST_11305"/>
<evidence type="ECO:0000313" key="3">
    <source>
        <dbReference type="Proteomes" id="UP000035199"/>
    </source>
</evidence>
<dbReference type="PATRIC" id="fig|571915.4.peg.2418"/>
<evidence type="ECO:0000256" key="1">
    <source>
        <dbReference type="SAM" id="Phobius"/>
    </source>
</evidence>
<dbReference type="EMBL" id="CP011542">
    <property type="protein sequence ID" value="AKK06575.1"/>
    <property type="molecule type" value="Genomic_DNA"/>
</dbReference>
<feature type="transmembrane region" description="Helical" evidence="1">
    <location>
        <begin position="47"/>
        <end position="66"/>
    </location>
</feature>
<dbReference type="AlphaFoldDB" id="A0A0G3H1B6"/>
<evidence type="ECO:0000313" key="2">
    <source>
        <dbReference type="EMBL" id="AKK06575.1"/>
    </source>
</evidence>
<accession>A0A0G3H1B6</accession>
<feature type="transmembrane region" description="Helical" evidence="1">
    <location>
        <begin position="6"/>
        <end position="26"/>
    </location>
</feature>
<feature type="transmembrane region" description="Helical" evidence="1">
    <location>
        <begin position="139"/>
        <end position="162"/>
    </location>
</feature>
<dbReference type="Proteomes" id="UP000035199">
    <property type="component" value="Chromosome"/>
</dbReference>
<proteinExistence type="predicted"/>
<gene>
    <name evidence="2" type="ORF">CMUST_11305</name>
</gene>
<keyword evidence="1" id="KW-0812">Transmembrane</keyword>
<name>A0A0G3H1B6_9CORY</name>
<keyword evidence="3" id="KW-1185">Reference proteome</keyword>
<keyword evidence="1" id="KW-1133">Transmembrane helix</keyword>
<feature type="transmembrane region" description="Helical" evidence="1">
    <location>
        <begin position="78"/>
        <end position="98"/>
    </location>
</feature>
<protein>
    <submittedName>
        <fullName evidence="2">Uncharacterized protein</fullName>
    </submittedName>
</protein>
<organism evidence="2 3">
    <name type="scientific">Corynebacterium mustelae</name>
    <dbReference type="NCBI Taxonomy" id="571915"/>
    <lineage>
        <taxon>Bacteria</taxon>
        <taxon>Bacillati</taxon>
        <taxon>Actinomycetota</taxon>
        <taxon>Actinomycetes</taxon>
        <taxon>Mycobacteriales</taxon>
        <taxon>Corynebacteriaceae</taxon>
        <taxon>Corynebacterium</taxon>
    </lineage>
</organism>
<keyword evidence="1" id="KW-0472">Membrane</keyword>
<sequence length="165" mass="19137">MGAFNYTALVFFLGFLPALFYIFTFSDQKKLQLKSNHFGGWYFLFEFSLYFISGLFPALLIDAFFFSTSMSPIRRLTFSLSAFIIIYLSFTLSTWIRLSGFHYKTRLRDFRPFMREIMGKNPYPDSAVASEVAETNSTWLFKGCATLFFAIPVTIVVLILVLRHL</sequence>
<dbReference type="KEGG" id="cmv:CMUST_11305"/>